<reference evidence="3" key="2">
    <citation type="submission" date="2021-04" db="EMBL/GenBank/DDBJ databases">
        <authorList>
            <person name="Gilroy R."/>
        </authorList>
    </citation>
    <scope>NUCLEOTIDE SEQUENCE</scope>
    <source>
        <strain evidence="3">ChiHejej3B27-3195</strain>
    </source>
</reference>
<comment type="caution">
    <text evidence="3">The sequence shown here is derived from an EMBL/GenBank/DDBJ whole genome shotgun (WGS) entry which is preliminary data.</text>
</comment>
<keyword evidence="2" id="KW-0812">Transmembrane</keyword>
<feature type="transmembrane region" description="Helical" evidence="2">
    <location>
        <begin position="269"/>
        <end position="294"/>
    </location>
</feature>
<reference evidence="3" key="1">
    <citation type="journal article" date="2021" name="PeerJ">
        <title>Extensive microbial diversity within the chicken gut microbiome revealed by metagenomics and culture.</title>
        <authorList>
            <person name="Gilroy R."/>
            <person name="Ravi A."/>
            <person name="Getino M."/>
            <person name="Pursley I."/>
            <person name="Horton D.L."/>
            <person name="Alikhan N.F."/>
            <person name="Baker D."/>
            <person name="Gharbi K."/>
            <person name="Hall N."/>
            <person name="Watson M."/>
            <person name="Adriaenssens E.M."/>
            <person name="Foster-Nyarko E."/>
            <person name="Jarju S."/>
            <person name="Secka A."/>
            <person name="Antonio M."/>
            <person name="Oren A."/>
            <person name="Chaudhuri R.R."/>
            <person name="La Ragione R."/>
            <person name="Hildebrand F."/>
            <person name="Pallen M.J."/>
        </authorList>
    </citation>
    <scope>NUCLEOTIDE SEQUENCE</scope>
    <source>
        <strain evidence="3">ChiHejej3B27-3195</strain>
    </source>
</reference>
<feature type="compositionally biased region" description="Gly residues" evidence="1">
    <location>
        <begin position="20"/>
        <end position="92"/>
    </location>
</feature>
<proteinExistence type="predicted"/>
<feature type="transmembrane region" description="Helical" evidence="2">
    <location>
        <begin position="237"/>
        <end position="262"/>
    </location>
</feature>
<evidence type="ECO:0000313" key="4">
    <source>
        <dbReference type="Proteomes" id="UP000824151"/>
    </source>
</evidence>
<name>A0A9D1S2F6_9MICC</name>
<feature type="transmembrane region" description="Helical" evidence="2">
    <location>
        <begin position="197"/>
        <end position="217"/>
    </location>
</feature>
<organism evidence="3 4">
    <name type="scientific">Candidatus Nesterenkonia stercoripullorum</name>
    <dbReference type="NCBI Taxonomy" id="2838701"/>
    <lineage>
        <taxon>Bacteria</taxon>
        <taxon>Bacillati</taxon>
        <taxon>Actinomycetota</taxon>
        <taxon>Actinomycetes</taxon>
        <taxon>Micrococcales</taxon>
        <taxon>Micrococcaceae</taxon>
        <taxon>Nesterenkonia</taxon>
    </lineage>
</organism>
<dbReference type="EMBL" id="DXGD01000035">
    <property type="protein sequence ID" value="HIW98691.1"/>
    <property type="molecule type" value="Genomic_DNA"/>
</dbReference>
<evidence type="ECO:0008006" key="5">
    <source>
        <dbReference type="Google" id="ProtNLM"/>
    </source>
</evidence>
<sequence>GPGYGDPGDPHHTQSAPGQTGPGYSGPAGPGGYGPGPGGAGAPDGYGPGGPGGFDPGGPGGPAGSGGYGPGGYGPGGPGGPGGYGPGYGDHGPVGPQHRGGSPGGDTGTAILAGLKAQPAALMHILRGYPLEALALARRTPLFWVVSFALAALIAGLFFTTTIARTVFRANYAAMNMAESFGASPGMQSPNYFSIGFGNYVALFLIAFAFSAVVFVLRALTLKWVFSVRGVPQPFSVGAGIMATAYVGHIAVYAATFILLLIPGTLFPILVLFAAYFVIALLSLAAELVIYIGINRTVQFRKSPLIPHVLFTAVWLILVIVAWIVMAALLESVIL</sequence>
<protein>
    <recommendedName>
        <fullName evidence="5">Yip1 domain-containing protein</fullName>
    </recommendedName>
</protein>
<feature type="transmembrane region" description="Helical" evidence="2">
    <location>
        <begin position="142"/>
        <end position="168"/>
    </location>
</feature>
<evidence type="ECO:0000256" key="1">
    <source>
        <dbReference type="SAM" id="MobiDB-lite"/>
    </source>
</evidence>
<feature type="non-terminal residue" evidence="3">
    <location>
        <position position="1"/>
    </location>
</feature>
<evidence type="ECO:0000313" key="3">
    <source>
        <dbReference type="EMBL" id="HIW98691.1"/>
    </source>
</evidence>
<feature type="transmembrane region" description="Helical" evidence="2">
    <location>
        <begin position="306"/>
        <end position="330"/>
    </location>
</feature>
<keyword evidence="2" id="KW-1133">Transmembrane helix</keyword>
<feature type="region of interest" description="Disordered" evidence="1">
    <location>
        <begin position="1"/>
        <end position="110"/>
    </location>
</feature>
<gene>
    <name evidence="3" type="ORF">H9871_00955</name>
</gene>
<keyword evidence="2" id="KW-0472">Membrane</keyword>
<dbReference type="AlphaFoldDB" id="A0A9D1S2F6"/>
<dbReference type="Proteomes" id="UP000824151">
    <property type="component" value="Unassembled WGS sequence"/>
</dbReference>
<evidence type="ECO:0000256" key="2">
    <source>
        <dbReference type="SAM" id="Phobius"/>
    </source>
</evidence>
<accession>A0A9D1S2F6</accession>